<evidence type="ECO:0000313" key="2">
    <source>
        <dbReference type="EMBL" id="KDR69560.1"/>
    </source>
</evidence>
<evidence type="ECO:0000313" key="3">
    <source>
        <dbReference type="Proteomes" id="UP000027222"/>
    </source>
</evidence>
<name>A0A067SF54_GALM3</name>
<feature type="domain" description="AB hydrolase-1" evidence="1">
    <location>
        <begin position="46"/>
        <end position="332"/>
    </location>
</feature>
<organism evidence="2 3">
    <name type="scientific">Galerina marginata (strain CBS 339.88)</name>
    <dbReference type="NCBI Taxonomy" id="685588"/>
    <lineage>
        <taxon>Eukaryota</taxon>
        <taxon>Fungi</taxon>
        <taxon>Dikarya</taxon>
        <taxon>Basidiomycota</taxon>
        <taxon>Agaricomycotina</taxon>
        <taxon>Agaricomycetes</taxon>
        <taxon>Agaricomycetidae</taxon>
        <taxon>Agaricales</taxon>
        <taxon>Agaricineae</taxon>
        <taxon>Strophariaceae</taxon>
        <taxon>Galerina</taxon>
    </lineage>
</organism>
<protein>
    <recommendedName>
        <fullName evidence="1">AB hydrolase-1 domain-containing protein</fullName>
    </recommendedName>
</protein>
<dbReference type="OrthoDB" id="94039at2759"/>
<keyword evidence="3" id="KW-1185">Reference proteome</keyword>
<dbReference type="Gene3D" id="3.40.50.1820">
    <property type="entry name" value="alpha/beta hydrolase"/>
    <property type="match status" value="1"/>
</dbReference>
<sequence length="352" mass="39469">MSTSTKMTIDHFVLDTNSTGGVLKATANRYRPGSKNRQHQEPGYILLFAHGTGFHKELWEPTIERLFEDDNRNDGVSRVLEAWAIDCQNHGEAAPLNDEILLNKPGIITIYHYADAFAALYRSGLLGKLDRSIHKVALLGHSAGAIASVLTTTLFGPPNAVPFEMVILIEPPMFSPEMANNMTEMYRIVEKTTSSRRSMWNSKEEAYMWLKKRSPWKFWDPRILKLHVEHGLRQLPSPFNPDQNGVALICRPTNEAAAFSGTSATHKAVEHLNIISSVIPIHLVFGARNDMFSREVQDSIHDPSVGRVIKSVKRVEGAGHLIVQEKPGPLADTLYSILTNSLRRSQDNYHKL</sequence>
<evidence type="ECO:0000259" key="1">
    <source>
        <dbReference type="Pfam" id="PF12697"/>
    </source>
</evidence>
<dbReference type="InterPro" id="IPR029058">
    <property type="entry name" value="AB_hydrolase_fold"/>
</dbReference>
<dbReference type="InterPro" id="IPR000073">
    <property type="entry name" value="AB_hydrolase_1"/>
</dbReference>
<reference evidence="3" key="1">
    <citation type="journal article" date="2014" name="Proc. Natl. Acad. Sci. U.S.A.">
        <title>Extensive sampling of basidiomycete genomes demonstrates inadequacy of the white-rot/brown-rot paradigm for wood decay fungi.</title>
        <authorList>
            <person name="Riley R."/>
            <person name="Salamov A.A."/>
            <person name="Brown D.W."/>
            <person name="Nagy L.G."/>
            <person name="Floudas D."/>
            <person name="Held B.W."/>
            <person name="Levasseur A."/>
            <person name="Lombard V."/>
            <person name="Morin E."/>
            <person name="Otillar R."/>
            <person name="Lindquist E.A."/>
            <person name="Sun H."/>
            <person name="LaButti K.M."/>
            <person name="Schmutz J."/>
            <person name="Jabbour D."/>
            <person name="Luo H."/>
            <person name="Baker S.E."/>
            <person name="Pisabarro A.G."/>
            <person name="Walton J.D."/>
            <person name="Blanchette R.A."/>
            <person name="Henrissat B."/>
            <person name="Martin F."/>
            <person name="Cullen D."/>
            <person name="Hibbett D.S."/>
            <person name="Grigoriev I.V."/>
        </authorList>
    </citation>
    <scope>NUCLEOTIDE SEQUENCE [LARGE SCALE GENOMIC DNA]</scope>
    <source>
        <strain evidence="3">CBS 339.88</strain>
    </source>
</reference>
<gene>
    <name evidence="2" type="ORF">GALMADRAFT_145312</name>
</gene>
<dbReference type="SUPFAM" id="SSF53474">
    <property type="entry name" value="alpha/beta-Hydrolases"/>
    <property type="match status" value="1"/>
</dbReference>
<accession>A0A067SF54</accession>
<dbReference type="Proteomes" id="UP000027222">
    <property type="component" value="Unassembled WGS sequence"/>
</dbReference>
<dbReference type="Pfam" id="PF12697">
    <property type="entry name" value="Abhydrolase_6"/>
    <property type="match status" value="1"/>
</dbReference>
<proteinExistence type="predicted"/>
<dbReference type="EMBL" id="KL142401">
    <property type="protein sequence ID" value="KDR69560.1"/>
    <property type="molecule type" value="Genomic_DNA"/>
</dbReference>
<dbReference type="HOGENOM" id="CLU_032490_0_0_1"/>
<dbReference type="AlphaFoldDB" id="A0A067SF54"/>
<dbReference type="STRING" id="685588.A0A067SF54"/>